<dbReference type="InterPro" id="IPR003594">
    <property type="entry name" value="HATPase_dom"/>
</dbReference>
<evidence type="ECO:0000256" key="4">
    <source>
        <dbReference type="ARBA" id="ARBA00022679"/>
    </source>
</evidence>
<dbReference type="Gene3D" id="3.30.565.10">
    <property type="entry name" value="Histidine kinase-like ATPase, C-terminal domain"/>
    <property type="match status" value="1"/>
</dbReference>
<feature type="compositionally biased region" description="Polar residues" evidence="17">
    <location>
        <begin position="47"/>
        <end position="77"/>
    </location>
</feature>
<feature type="domain" description="Branched-chain alpha-ketoacid dehydrogenase kinase/Pyruvate dehydrogenase kinase N-terminal" evidence="20">
    <location>
        <begin position="387"/>
        <end position="550"/>
    </location>
</feature>
<dbReference type="Proteomes" id="UP000288859">
    <property type="component" value="Unassembled WGS sequence"/>
</dbReference>
<comment type="caution">
    <text evidence="21">The sequence shown here is derived from an EMBL/GenBank/DDBJ whole genome shotgun (WGS) entry which is preliminary data.</text>
</comment>
<evidence type="ECO:0000256" key="5">
    <source>
        <dbReference type="ARBA" id="ARBA00022723"/>
    </source>
</evidence>
<evidence type="ECO:0000256" key="12">
    <source>
        <dbReference type="ARBA" id="ARBA00023125"/>
    </source>
</evidence>
<dbReference type="GO" id="GO:0005759">
    <property type="term" value="C:mitochondrial matrix"/>
    <property type="evidence" value="ECO:0007669"/>
    <property type="project" value="UniProtKB-SubCell"/>
</dbReference>
<evidence type="ECO:0000256" key="9">
    <source>
        <dbReference type="ARBA" id="ARBA00022777"/>
    </source>
</evidence>
<feature type="compositionally biased region" description="Polar residues" evidence="17">
    <location>
        <begin position="13"/>
        <end position="22"/>
    </location>
</feature>
<dbReference type="SUPFAM" id="SSF55874">
    <property type="entry name" value="ATPase domain of HSP90 chaperone/DNA topoisomerase II/histidine kinase"/>
    <property type="match status" value="1"/>
</dbReference>
<evidence type="ECO:0000256" key="10">
    <source>
        <dbReference type="ARBA" id="ARBA00022833"/>
    </source>
</evidence>
<dbReference type="InterPro" id="IPR018955">
    <property type="entry name" value="BCDHK/PDK_N"/>
</dbReference>
<dbReference type="GO" id="GO:0008270">
    <property type="term" value="F:zinc ion binding"/>
    <property type="evidence" value="ECO:0007669"/>
    <property type="project" value="UniProtKB-KW"/>
</dbReference>
<dbReference type="Pfam" id="PF10436">
    <property type="entry name" value="BCDHK_Adom3"/>
    <property type="match status" value="1"/>
</dbReference>
<evidence type="ECO:0000256" key="2">
    <source>
        <dbReference type="ARBA" id="ARBA00005548"/>
    </source>
</evidence>
<dbReference type="PANTHER" id="PTHR11947">
    <property type="entry name" value="PYRUVATE DEHYDROGENASE KINASE"/>
    <property type="match status" value="1"/>
</dbReference>
<dbReference type="PANTHER" id="PTHR11947:SF25">
    <property type="entry name" value="[PYRUVATE DEHYDROGENASE (ACETYL-TRANSFERRING)] KINASE 2, MITOCHONDRIAL"/>
    <property type="match status" value="1"/>
</dbReference>
<comment type="similarity">
    <text evidence="2">Belongs to the XPA family.</text>
</comment>
<evidence type="ECO:0000256" key="14">
    <source>
        <dbReference type="ARBA" id="ARBA00023204"/>
    </source>
</evidence>
<gene>
    <name evidence="21" type="ORF">B0A52_02490</name>
</gene>
<feature type="region of interest" description="Disordered" evidence="17">
    <location>
        <begin position="305"/>
        <end position="344"/>
    </location>
</feature>
<dbReference type="GO" id="GO:0005524">
    <property type="term" value="F:ATP binding"/>
    <property type="evidence" value="ECO:0007669"/>
    <property type="project" value="UniProtKB-UniRule"/>
</dbReference>
<dbReference type="FunFam" id="3.90.530.10:FF:000003">
    <property type="entry name" value="Dna repair rad14 protein"/>
    <property type="match status" value="1"/>
</dbReference>
<evidence type="ECO:0000256" key="6">
    <source>
        <dbReference type="ARBA" id="ARBA00022741"/>
    </source>
</evidence>
<keyword evidence="5" id="KW-0479">Metal-binding</keyword>
<evidence type="ECO:0000256" key="13">
    <source>
        <dbReference type="ARBA" id="ARBA00023128"/>
    </source>
</evidence>
<dbReference type="InterPro" id="IPR000465">
    <property type="entry name" value="XPA/RAD14"/>
</dbReference>
<dbReference type="NCBIfam" id="TIGR00598">
    <property type="entry name" value="rad14"/>
    <property type="match status" value="1"/>
</dbReference>
<keyword evidence="10" id="KW-0862">Zinc</keyword>
<keyword evidence="13 16" id="KW-0496">Mitochondrion</keyword>
<feature type="region of interest" description="Disordered" evidence="17">
    <location>
        <begin position="123"/>
        <end position="148"/>
    </location>
</feature>
<evidence type="ECO:0000256" key="17">
    <source>
        <dbReference type="SAM" id="MobiDB-lite"/>
    </source>
</evidence>
<dbReference type="Gene3D" id="1.20.140.20">
    <property type="entry name" value="Alpha-ketoacid/pyruvate dehydrogenase kinase, N-terminal domain"/>
    <property type="match status" value="1"/>
</dbReference>
<evidence type="ECO:0000313" key="21">
    <source>
        <dbReference type="EMBL" id="RVX73601.1"/>
    </source>
</evidence>
<feature type="domain" description="XPA C-terminal" evidence="19">
    <location>
        <begin position="211"/>
        <end position="261"/>
    </location>
</feature>
<comment type="similarity">
    <text evidence="3 16">Belongs to the PDK/BCKDK protein kinase family.</text>
</comment>
<dbReference type="GO" id="GO:0004740">
    <property type="term" value="F:pyruvate dehydrogenase (acetyl-transferring) kinase activity"/>
    <property type="evidence" value="ECO:0007669"/>
    <property type="project" value="TreeGrafter"/>
</dbReference>
<evidence type="ECO:0000256" key="8">
    <source>
        <dbReference type="ARBA" id="ARBA00022771"/>
    </source>
</evidence>
<keyword evidence="12" id="KW-0238">DNA-binding</keyword>
<proteinExistence type="inferred from homology"/>
<feature type="region of interest" description="Disordered" evidence="17">
    <location>
        <begin position="1"/>
        <end position="97"/>
    </location>
</feature>
<keyword evidence="8" id="KW-0863">Zinc-finger</keyword>
<dbReference type="InterPro" id="IPR022656">
    <property type="entry name" value="XPA_C"/>
</dbReference>
<evidence type="ECO:0000256" key="1">
    <source>
        <dbReference type="ARBA" id="ARBA00004123"/>
    </source>
</evidence>
<feature type="compositionally biased region" description="Basic and acidic residues" evidence="17">
    <location>
        <begin position="329"/>
        <end position="338"/>
    </location>
</feature>
<accession>A0A438NCW1</accession>
<dbReference type="InterPro" id="IPR037129">
    <property type="entry name" value="XPA_sf"/>
</dbReference>
<dbReference type="VEuPathDB" id="FungiDB:PV10_06413"/>
<feature type="compositionally biased region" description="Basic and acidic residues" evidence="17">
    <location>
        <begin position="80"/>
        <end position="92"/>
    </location>
</feature>
<keyword evidence="6 16" id="KW-0547">Nucleotide-binding</keyword>
<dbReference type="InterPro" id="IPR036784">
    <property type="entry name" value="AK/P_DHK_N_sf"/>
</dbReference>
<evidence type="ECO:0000256" key="7">
    <source>
        <dbReference type="ARBA" id="ARBA00022763"/>
    </source>
</evidence>
<dbReference type="GO" id="GO:0005634">
    <property type="term" value="C:nucleus"/>
    <property type="evidence" value="ECO:0007669"/>
    <property type="project" value="UniProtKB-SubCell"/>
</dbReference>
<protein>
    <recommendedName>
        <fullName evidence="16">Protein-serine/threonine kinase</fullName>
        <ecNumber evidence="16">2.7.11.-</ecNumber>
    </recommendedName>
</protein>
<evidence type="ECO:0000256" key="16">
    <source>
        <dbReference type="RuleBase" id="RU366032"/>
    </source>
</evidence>
<keyword evidence="4 16" id="KW-0808">Transferase</keyword>
<evidence type="ECO:0000256" key="15">
    <source>
        <dbReference type="ARBA" id="ARBA00023242"/>
    </source>
</evidence>
<keyword evidence="14" id="KW-0234">DNA repair</keyword>
<dbReference type="InterPro" id="IPR036890">
    <property type="entry name" value="HATPase_C_sf"/>
</dbReference>
<dbReference type="EMBL" id="NAJM01000007">
    <property type="protein sequence ID" value="RVX73601.1"/>
    <property type="molecule type" value="Genomic_DNA"/>
</dbReference>
<dbReference type="GO" id="GO:0003684">
    <property type="term" value="F:damaged DNA binding"/>
    <property type="evidence" value="ECO:0007669"/>
    <property type="project" value="InterPro"/>
</dbReference>
<comment type="subcellular location">
    <subcellularLocation>
        <location evidence="16">Mitochondrion matrix</location>
    </subcellularLocation>
    <subcellularLocation>
        <location evidence="1">Nucleus</location>
    </subcellularLocation>
</comment>
<dbReference type="CDD" id="cd21077">
    <property type="entry name" value="DBD_Rad14"/>
    <property type="match status" value="1"/>
</dbReference>
<reference evidence="21 22" key="1">
    <citation type="submission" date="2017-03" db="EMBL/GenBank/DDBJ databases">
        <title>Genomes of endolithic fungi from Antarctica.</title>
        <authorList>
            <person name="Coleine C."/>
            <person name="Masonjones S."/>
            <person name="Stajich J.E."/>
        </authorList>
    </citation>
    <scope>NUCLEOTIDE SEQUENCE [LARGE SCALE GENOMIC DNA]</scope>
    <source>
        <strain evidence="21 22">CCFEE 6314</strain>
    </source>
</reference>
<dbReference type="Gene3D" id="3.90.530.10">
    <property type="entry name" value="XPA C-terminal domain"/>
    <property type="match status" value="1"/>
</dbReference>
<keyword evidence="7" id="KW-0227">DNA damage</keyword>
<keyword evidence="15" id="KW-0539">Nucleus</keyword>
<evidence type="ECO:0000256" key="3">
    <source>
        <dbReference type="ARBA" id="ARBA00006155"/>
    </source>
</evidence>
<evidence type="ECO:0000313" key="22">
    <source>
        <dbReference type="Proteomes" id="UP000288859"/>
    </source>
</evidence>
<dbReference type="OrthoDB" id="407390at2759"/>
<dbReference type="SUPFAM" id="SSF46955">
    <property type="entry name" value="Putative DNA-binding domain"/>
    <property type="match status" value="1"/>
</dbReference>
<dbReference type="Pfam" id="PF05181">
    <property type="entry name" value="XPA_C"/>
    <property type="match status" value="1"/>
</dbReference>
<feature type="domain" description="Histidine kinase/HSP90-like ATPase" evidence="18">
    <location>
        <begin position="599"/>
        <end position="746"/>
    </location>
</feature>
<feature type="compositionally biased region" description="Pro residues" evidence="17">
    <location>
        <begin position="1"/>
        <end position="12"/>
    </location>
</feature>
<dbReference type="VEuPathDB" id="FungiDB:PV10_06414"/>
<evidence type="ECO:0000259" key="19">
    <source>
        <dbReference type="Pfam" id="PF05181"/>
    </source>
</evidence>
<dbReference type="Pfam" id="PF02518">
    <property type="entry name" value="HATPase_c"/>
    <property type="match status" value="1"/>
</dbReference>
<name>A0A438NCW1_EXOME</name>
<keyword evidence="11 16" id="KW-0067">ATP-binding</keyword>
<feature type="compositionally biased region" description="Basic and acidic residues" evidence="17">
    <location>
        <begin position="25"/>
        <end position="46"/>
    </location>
</feature>
<evidence type="ECO:0000259" key="20">
    <source>
        <dbReference type="Pfam" id="PF10436"/>
    </source>
</evidence>
<sequence>MSARPTTPPLPASNPQAQSPLTPEQVRRIEINRLKAKALREQRESEAASNASLQRSDSTPSTAGQKRSFATYSQVPASSRDARNEANPERPLDAIQPSRNFAKYVEYDFSKMTDTKGGFLTADDDPHNKALHTPEQEQKPSHMTQKEWERQQLLRSLRNQRAGPFEPGISAGADEATKPCRECGTREVDWKWLEVFDIAVCSACKDKYPDKYSLLTKTEAREDYLLTDPELKDENLLPHLERPNPHKSSWHNMFLYLRCQVEEYAFSDKRWGSAEALDAEFARREVEKKRRKENKFKTKLADLKKRTRVEAHQRSRKGGGGNFGDDLGDGQHEHDFGRPIDNPETGIPVKKYVRLATAGCPKPPPPAQPEDHPYGGQHRWVDRPVRPISLRQLFFFGRTLTESRLLSSANYVRTELPTRLAHRLREMQRLPYVVVTNPNLSMVYELYYKSFESFRRFPVIRTVEENDAFCKVIGDNLKEHLSVIPNLVVGVLECQDLVSPDTMDNFVQAMLRARISRRVIAEQHLALTETYNSPWHVAQPSSENEFVGEVLLRCNAKDVIERCGRLTQDMCRSPDGSGPQVPEIKILGHTTATFPYVLNHLEYIIGELLRNSLQAVMHRFSDPQQTPPPVEVLICEAPQNVVIRISDQGGGIPRDIIPFLWSFNKGPRSASRLQNFKDVPTLAATMQEIRLPSSERASTKFRDSSLSSLTSRPPDFRLGMGLPMSRVYAEYWAGGLELHSLEGYGVDAFLQISKLGNQNEQLTSRASMDAV</sequence>
<dbReference type="EC" id="2.7.11.-" evidence="16"/>
<evidence type="ECO:0000256" key="11">
    <source>
        <dbReference type="ARBA" id="ARBA00022840"/>
    </source>
</evidence>
<dbReference type="GO" id="GO:0010906">
    <property type="term" value="P:regulation of glucose metabolic process"/>
    <property type="evidence" value="ECO:0007669"/>
    <property type="project" value="TreeGrafter"/>
</dbReference>
<dbReference type="SUPFAM" id="SSF69012">
    <property type="entry name" value="alpha-ketoacid dehydrogenase kinase, N-terminal domain"/>
    <property type="match status" value="1"/>
</dbReference>
<dbReference type="GO" id="GO:0006289">
    <property type="term" value="P:nucleotide-excision repair"/>
    <property type="evidence" value="ECO:0007669"/>
    <property type="project" value="InterPro"/>
</dbReference>
<dbReference type="AlphaFoldDB" id="A0A438NCW1"/>
<evidence type="ECO:0000259" key="18">
    <source>
        <dbReference type="Pfam" id="PF02518"/>
    </source>
</evidence>
<dbReference type="InterPro" id="IPR009061">
    <property type="entry name" value="DNA-bd_dom_put_sf"/>
</dbReference>
<organism evidence="21 22">
    <name type="scientific">Exophiala mesophila</name>
    <name type="common">Black yeast-like fungus</name>
    <dbReference type="NCBI Taxonomy" id="212818"/>
    <lineage>
        <taxon>Eukaryota</taxon>
        <taxon>Fungi</taxon>
        <taxon>Dikarya</taxon>
        <taxon>Ascomycota</taxon>
        <taxon>Pezizomycotina</taxon>
        <taxon>Eurotiomycetes</taxon>
        <taxon>Chaetothyriomycetidae</taxon>
        <taxon>Chaetothyriales</taxon>
        <taxon>Herpotrichiellaceae</taxon>
        <taxon>Exophiala</taxon>
    </lineage>
</organism>
<feature type="compositionally biased region" description="Basic and acidic residues" evidence="17">
    <location>
        <begin position="124"/>
        <end position="148"/>
    </location>
</feature>
<keyword evidence="9 16" id="KW-0418">Kinase</keyword>
<dbReference type="InterPro" id="IPR039028">
    <property type="entry name" value="BCKD/PDK"/>
</dbReference>